<proteinExistence type="predicted"/>
<keyword evidence="3" id="KW-1185">Reference proteome</keyword>
<dbReference type="Pfam" id="PF00248">
    <property type="entry name" value="Aldo_ket_red"/>
    <property type="match status" value="1"/>
</dbReference>
<name>A0ABM8GGZ0_9MICO</name>
<dbReference type="InterPro" id="IPR036812">
    <property type="entry name" value="NAD(P)_OxRdtase_dom_sf"/>
</dbReference>
<gene>
    <name evidence="2" type="ORF">GCM10025866_35220</name>
</gene>
<reference evidence="3" key="1">
    <citation type="journal article" date="2019" name="Int. J. Syst. Evol. Microbiol.">
        <title>The Global Catalogue of Microorganisms (GCM) 10K type strain sequencing project: providing services to taxonomists for standard genome sequencing and annotation.</title>
        <authorList>
            <consortium name="The Broad Institute Genomics Platform"/>
            <consortium name="The Broad Institute Genome Sequencing Center for Infectious Disease"/>
            <person name="Wu L."/>
            <person name="Ma J."/>
        </authorList>
    </citation>
    <scope>NUCLEOTIDE SEQUENCE [LARGE SCALE GENOMIC DNA]</scope>
    <source>
        <strain evidence="3">NBRC 108725</strain>
    </source>
</reference>
<evidence type="ECO:0000313" key="3">
    <source>
        <dbReference type="Proteomes" id="UP001321498"/>
    </source>
</evidence>
<evidence type="ECO:0000313" key="2">
    <source>
        <dbReference type="EMBL" id="BDZ47613.1"/>
    </source>
</evidence>
<accession>A0ABM8GGZ0</accession>
<dbReference type="PANTHER" id="PTHR43364:SF6">
    <property type="entry name" value="OXIDOREDUCTASE-RELATED"/>
    <property type="match status" value="1"/>
</dbReference>
<protein>
    <recommendedName>
        <fullName evidence="1">NADP-dependent oxidoreductase domain-containing protein</fullName>
    </recommendedName>
</protein>
<dbReference type="EMBL" id="AP027731">
    <property type="protein sequence ID" value="BDZ47613.1"/>
    <property type="molecule type" value="Genomic_DNA"/>
</dbReference>
<dbReference type="InterPro" id="IPR050523">
    <property type="entry name" value="AKR_Detox_Biosynth"/>
</dbReference>
<dbReference type="Gene3D" id="3.20.20.100">
    <property type="entry name" value="NADP-dependent oxidoreductase domain"/>
    <property type="match status" value="1"/>
</dbReference>
<dbReference type="Proteomes" id="UP001321498">
    <property type="component" value="Chromosome"/>
</dbReference>
<dbReference type="RefSeq" id="WP_286277487.1">
    <property type="nucleotide sequence ID" value="NZ_AP027731.1"/>
</dbReference>
<dbReference type="InterPro" id="IPR023210">
    <property type="entry name" value="NADP_OxRdtase_dom"/>
</dbReference>
<dbReference type="SUPFAM" id="SSF51430">
    <property type="entry name" value="NAD(P)-linked oxidoreductase"/>
    <property type="match status" value="1"/>
</dbReference>
<feature type="domain" description="NADP-dependent oxidoreductase" evidence="1">
    <location>
        <begin position="116"/>
        <end position="406"/>
    </location>
</feature>
<sequence length="409" mass="43076">MADPQRAPRYEQLALWDWPIDELEPSTVEGTSPAVAEAIEGAVSSAAAVGSAPEASAAVLAVTEREAEPAVGEAYSVIASTLAAMAAEETRPLLDEPARRFRARRISGTDLAVFPVVLGGSTFGWTASADATAQILDAYVEAGGNAIDTADSYAAGRSETLIGAWLQSRGLRDSVVLSTKIAQSAENPGLSAQSIVRSAEASLSRLGVESVDLLYFSADDPAVPLEESLTAADALIRSGKVRYLAASGFSAQRLMEARVTAGQLMLPLFAGIQAHYNLVHRDEFEQELFPVARVQQLAVLPAVSLANGFLSGKYRGRGARSSDAHSRASRIEPYLNKWGYRVLSVLDDVAAQQGVAPAAVALAWLLTKPLVTAPVASASRPEQVADLVAAAHVHLTRAQVAALDRASRH</sequence>
<evidence type="ECO:0000259" key="1">
    <source>
        <dbReference type="Pfam" id="PF00248"/>
    </source>
</evidence>
<dbReference type="PANTHER" id="PTHR43364">
    <property type="entry name" value="NADH-SPECIFIC METHYLGLYOXAL REDUCTASE-RELATED"/>
    <property type="match status" value="1"/>
</dbReference>
<organism evidence="2 3">
    <name type="scientific">Naasia aerilata</name>
    <dbReference type="NCBI Taxonomy" id="1162966"/>
    <lineage>
        <taxon>Bacteria</taxon>
        <taxon>Bacillati</taxon>
        <taxon>Actinomycetota</taxon>
        <taxon>Actinomycetes</taxon>
        <taxon>Micrococcales</taxon>
        <taxon>Microbacteriaceae</taxon>
        <taxon>Naasia</taxon>
    </lineage>
</organism>